<dbReference type="InParanoid" id="A0A0C3NZW7"/>
<dbReference type="OrthoDB" id="3248909at2759"/>
<keyword evidence="3" id="KW-1185">Reference proteome</keyword>
<evidence type="ECO:0000256" key="1">
    <source>
        <dbReference type="SAM" id="Phobius"/>
    </source>
</evidence>
<organism evidence="2 3">
    <name type="scientific">Pisolithus tinctorius Marx 270</name>
    <dbReference type="NCBI Taxonomy" id="870435"/>
    <lineage>
        <taxon>Eukaryota</taxon>
        <taxon>Fungi</taxon>
        <taxon>Dikarya</taxon>
        <taxon>Basidiomycota</taxon>
        <taxon>Agaricomycotina</taxon>
        <taxon>Agaricomycetes</taxon>
        <taxon>Agaricomycetidae</taxon>
        <taxon>Boletales</taxon>
        <taxon>Sclerodermatineae</taxon>
        <taxon>Pisolithaceae</taxon>
        <taxon>Pisolithus</taxon>
    </lineage>
</organism>
<protein>
    <submittedName>
        <fullName evidence="2">Uncharacterized protein</fullName>
    </submittedName>
</protein>
<dbReference type="InterPro" id="IPR021840">
    <property type="entry name" value="DUF3433"/>
</dbReference>
<sequence length="542" mass="58591">MIGLGIAIEVALHISRTQNGFHVPEKNVFSFASTQFLTSFFPTLLVVPLAYFWSIADWMLRWYQPYITLAEGSAPASRSILLDYIALNQIAVLFYSFKYKHYLVYISTVTVLIVILLQPLAGSLLEVQQVPHSVVSTAISTRAVALSPDVTQLDAYLASAGYADAAVYGNLGDPPYVYEEWTAALFEPASGVSPSGTLAVNTTGLQTEVNCNNPESLNLTSSGDSYSAQAAFPNACFASFSFGTADGSQQYSVINASSCAPAGQEISFQPVVFWYYLQDTSATNDPQVSAIFCQPSMRVFTMSTSMNLGNGALGDCTILQDFTESNNVTGDPLNGQIFNGVMFDESSNIYVAARAIAINSGLPGTVYRYASQQPNGIQSVFDDPYGWLNATSKIYTQHLAVAAQANYFGQTNTTIPALLITDAPRLFVEALPAHLLSSLMFLIGIAGLIVHLLHARSRRKLWLTSPPGSIASIVSLTSRSGFGELLLPYDDESRMRSTLSGLKFHLDQRTGAIVAEEGRGFDASGAKASLLGHEEVFRSPMF</sequence>
<dbReference type="PANTHER" id="PTHR37544:SF3">
    <property type="entry name" value="SPRAY"/>
    <property type="match status" value="1"/>
</dbReference>
<reference evidence="3" key="2">
    <citation type="submission" date="2015-01" db="EMBL/GenBank/DDBJ databases">
        <title>Evolutionary Origins and Diversification of the Mycorrhizal Mutualists.</title>
        <authorList>
            <consortium name="DOE Joint Genome Institute"/>
            <consortium name="Mycorrhizal Genomics Consortium"/>
            <person name="Kohler A."/>
            <person name="Kuo A."/>
            <person name="Nagy L.G."/>
            <person name="Floudas D."/>
            <person name="Copeland A."/>
            <person name="Barry K.W."/>
            <person name="Cichocki N."/>
            <person name="Veneault-Fourrey C."/>
            <person name="LaButti K."/>
            <person name="Lindquist E.A."/>
            <person name="Lipzen A."/>
            <person name="Lundell T."/>
            <person name="Morin E."/>
            <person name="Murat C."/>
            <person name="Riley R."/>
            <person name="Ohm R."/>
            <person name="Sun H."/>
            <person name="Tunlid A."/>
            <person name="Henrissat B."/>
            <person name="Grigoriev I.V."/>
            <person name="Hibbett D.S."/>
            <person name="Martin F."/>
        </authorList>
    </citation>
    <scope>NUCLEOTIDE SEQUENCE [LARGE SCALE GENOMIC DNA]</scope>
    <source>
        <strain evidence="3">Marx 270</strain>
    </source>
</reference>
<name>A0A0C3NZW7_PISTI</name>
<gene>
    <name evidence="2" type="ORF">M404DRAFT_756865</name>
</gene>
<keyword evidence="1" id="KW-1133">Transmembrane helix</keyword>
<keyword evidence="1" id="KW-0472">Membrane</keyword>
<dbReference type="HOGENOM" id="CLU_021534_1_0_1"/>
<feature type="transmembrane region" description="Helical" evidence="1">
    <location>
        <begin position="102"/>
        <end position="121"/>
    </location>
</feature>
<dbReference type="Proteomes" id="UP000054217">
    <property type="component" value="Unassembled WGS sequence"/>
</dbReference>
<reference evidence="2 3" key="1">
    <citation type="submission" date="2014-04" db="EMBL/GenBank/DDBJ databases">
        <authorList>
            <consortium name="DOE Joint Genome Institute"/>
            <person name="Kuo A."/>
            <person name="Kohler A."/>
            <person name="Costa M.D."/>
            <person name="Nagy L.G."/>
            <person name="Floudas D."/>
            <person name="Copeland A."/>
            <person name="Barry K.W."/>
            <person name="Cichocki N."/>
            <person name="Veneault-Fourrey C."/>
            <person name="LaButti K."/>
            <person name="Lindquist E.A."/>
            <person name="Lipzen A."/>
            <person name="Lundell T."/>
            <person name="Morin E."/>
            <person name="Murat C."/>
            <person name="Sun H."/>
            <person name="Tunlid A."/>
            <person name="Henrissat B."/>
            <person name="Grigoriev I.V."/>
            <person name="Hibbett D.S."/>
            <person name="Martin F."/>
            <person name="Nordberg H.P."/>
            <person name="Cantor M.N."/>
            <person name="Hua S.X."/>
        </authorList>
    </citation>
    <scope>NUCLEOTIDE SEQUENCE [LARGE SCALE GENOMIC DNA]</scope>
    <source>
        <strain evidence="2 3">Marx 270</strain>
    </source>
</reference>
<proteinExistence type="predicted"/>
<dbReference type="AlphaFoldDB" id="A0A0C3NZW7"/>
<evidence type="ECO:0000313" key="3">
    <source>
        <dbReference type="Proteomes" id="UP000054217"/>
    </source>
</evidence>
<feature type="transmembrane region" description="Helical" evidence="1">
    <location>
        <begin position="36"/>
        <end position="56"/>
    </location>
</feature>
<dbReference type="Pfam" id="PF11915">
    <property type="entry name" value="DUF3433"/>
    <property type="match status" value="1"/>
</dbReference>
<keyword evidence="1" id="KW-0812">Transmembrane</keyword>
<accession>A0A0C3NZW7</accession>
<dbReference type="PANTHER" id="PTHR37544">
    <property type="entry name" value="SPRAY-RELATED"/>
    <property type="match status" value="1"/>
</dbReference>
<feature type="transmembrane region" description="Helical" evidence="1">
    <location>
        <begin position="431"/>
        <end position="453"/>
    </location>
</feature>
<dbReference type="EMBL" id="KN831994">
    <property type="protein sequence ID" value="KIO00664.1"/>
    <property type="molecule type" value="Genomic_DNA"/>
</dbReference>
<dbReference type="STRING" id="870435.A0A0C3NZW7"/>
<evidence type="ECO:0000313" key="2">
    <source>
        <dbReference type="EMBL" id="KIO00664.1"/>
    </source>
</evidence>